<keyword evidence="3 11" id="KW-0645">Protease</keyword>
<dbReference type="GO" id="GO:0007586">
    <property type="term" value="P:digestion"/>
    <property type="evidence" value="ECO:0007669"/>
    <property type="project" value="UniProtKB-KW"/>
</dbReference>
<comment type="catalytic activity">
    <reaction evidence="9">
        <text>Preferential cleavage: Arg-|-Xaa, Lys-|-Xaa.</text>
        <dbReference type="EC" id="3.4.21.4"/>
    </reaction>
</comment>
<dbReference type="InterPro" id="IPR043504">
    <property type="entry name" value="Peptidase_S1_PA_chymotrypsin"/>
</dbReference>
<dbReference type="InterPro" id="IPR050430">
    <property type="entry name" value="Peptidase_S1"/>
</dbReference>
<dbReference type="InterPro" id="IPR001254">
    <property type="entry name" value="Trypsin_dom"/>
</dbReference>
<dbReference type="SMART" id="SM00020">
    <property type="entry name" value="Tryp_SPc"/>
    <property type="match status" value="1"/>
</dbReference>
<evidence type="ECO:0000256" key="9">
    <source>
        <dbReference type="ARBA" id="ARBA00036320"/>
    </source>
</evidence>
<dbReference type="PROSITE" id="PS00135">
    <property type="entry name" value="TRYPSIN_SER"/>
    <property type="match status" value="1"/>
</dbReference>
<dbReference type="InterPro" id="IPR018114">
    <property type="entry name" value="TRYPSIN_HIS"/>
</dbReference>
<dbReference type="CDD" id="cd00190">
    <property type="entry name" value="Tryp_SPc"/>
    <property type="match status" value="1"/>
</dbReference>
<dbReference type="GeneID" id="105368417"/>
<dbReference type="SUPFAM" id="SSF50494">
    <property type="entry name" value="Trypsin-like serine proteases"/>
    <property type="match status" value="1"/>
</dbReference>
<reference evidence="14" key="1">
    <citation type="submission" date="2025-08" db="UniProtKB">
        <authorList>
            <consortium name="RefSeq"/>
        </authorList>
    </citation>
    <scope>IDENTIFICATION</scope>
</reference>
<evidence type="ECO:0000256" key="11">
    <source>
        <dbReference type="RuleBase" id="RU363034"/>
    </source>
</evidence>
<dbReference type="GO" id="GO:0006508">
    <property type="term" value="P:proteolysis"/>
    <property type="evidence" value="ECO:0007669"/>
    <property type="project" value="UniProtKB-KW"/>
</dbReference>
<protein>
    <recommendedName>
        <fullName evidence="10">trypsin</fullName>
        <ecNumber evidence="10">3.4.21.4</ecNumber>
    </recommendedName>
</protein>
<evidence type="ECO:0000256" key="5">
    <source>
        <dbReference type="ARBA" id="ARBA00022801"/>
    </source>
</evidence>
<name>A0AAJ6YWM9_9HYME</name>
<evidence type="ECO:0000256" key="1">
    <source>
        <dbReference type="ARBA" id="ARBA00004239"/>
    </source>
</evidence>
<dbReference type="Proteomes" id="UP000695007">
    <property type="component" value="Unplaced"/>
</dbReference>
<gene>
    <name evidence="14" type="primary">LOC105368417</name>
</gene>
<keyword evidence="7" id="KW-0865">Zymogen</keyword>
<dbReference type="FunFam" id="2.40.10.10:FF:000036">
    <property type="entry name" value="Trypsin beta"/>
    <property type="match status" value="1"/>
</dbReference>
<evidence type="ECO:0000313" key="13">
    <source>
        <dbReference type="Proteomes" id="UP000695007"/>
    </source>
</evidence>
<evidence type="ECO:0000256" key="8">
    <source>
        <dbReference type="ARBA" id="ARBA00023157"/>
    </source>
</evidence>
<dbReference type="InterPro" id="IPR009003">
    <property type="entry name" value="Peptidase_S1_PA"/>
</dbReference>
<evidence type="ECO:0000256" key="7">
    <source>
        <dbReference type="ARBA" id="ARBA00023145"/>
    </source>
</evidence>
<keyword evidence="8" id="KW-1015">Disulfide bond</keyword>
<dbReference type="AlphaFoldDB" id="A0AAJ6YWM9"/>
<keyword evidence="5 11" id="KW-0378">Hydrolase</keyword>
<evidence type="ECO:0000256" key="4">
    <source>
        <dbReference type="ARBA" id="ARBA00022757"/>
    </source>
</evidence>
<dbReference type="InterPro" id="IPR001314">
    <property type="entry name" value="Peptidase_S1A"/>
</dbReference>
<keyword evidence="4" id="KW-0222">Digestion</keyword>
<dbReference type="GO" id="GO:0004252">
    <property type="term" value="F:serine-type endopeptidase activity"/>
    <property type="evidence" value="ECO:0007669"/>
    <property type="project" value="UniProtKB-EC"/>
</dbReference>
<evidence type="ECO:0000313" key="14">
    <source>
        <dbReference type="RefSeq" id="XP_011505729.1"/>
    </source>
</evidence>
<dbReference type="RefSeq" id="XP_011505729.1">
    <property type="nucleotide sequence ID" value="XM_011507427.1"/>
</dbReference>
<comment type="similarity">
    <text evidence="2">Belongs to the peptidase S1 family.</text>
</comment>
<evidence type="ECO:0000256" key="3">
    <source>
        <dbReference type="ARBA" id="ARBA00022670"/>
    </source>
</evidence>
<comment type="subcellular location">
    <subcellularLocation>
        <location evidence="1">Secreted</location>
        <location evidence="1">Extracellular space</location>
    </subcellularLocation>
</comment>
<proteinExistence type="inferred from homology"/>
<evidence type="ECO:0000259" key="12">
    <source>
        <dbReference type="PROSITE" id="PS50240"/>
    </source>
</evidence>
<feature type="domain" description="Peptidase S1" evidence="12">
    <location>
        <begin position="16"/>
        <end position="230"/>
    </location>
</feature>
<dbReference type="PROSITE" id="PS50240">
    <property type="entry name" value="TRYPSIN_DOM"/>
    <property type="match status" value="1"/>
</dbReference>
<organism evidence="13 14">
    <name type="scientific">Ceratosolen solmsi marchali</name>
    <dbReference type="NCBI Taxonomy" id="326594"/>
    <lineage>
        <taxon>Eukaryota</taxon>
        <taxon>Metazoa</taxon>
        <taxon>Ecdysozoa</taxon>
        <taxon>Arthropoda</taxon>
        <taxon>Hexapoda</taxon>
        <taxon>Insecta</taxon>
        <taxon>Pterygota</taxon>
        <taxon>Neoptera</taxon>
        <taxon>Endopterygota</taxon>
        <taxon>Hymenoptera</taxon>
        <taxon>Apocrita</taxon>
        <taxon>Proctotrupomorpha</taxon>
        <taxon>Chalcidoidea</taxon>
        <taxon>Agaonidae</taxon>
        <taxon>Agaoninae</taxon>
        <taxon>Ceratosolen</taxon>
    </lineage>
</organism>
<dbReference type="PANTHER" id="PTHR24276">
    <property type="entry name" value="POLYSERASE-RELATED"/>
    <property type="match status" value="1"/>
</dbReference>
<sequence>MRLQYFSAIFARHFRIIGGENAGLHEFPYFASFRWISSNIHFCGGAIVSQRYIVTAAHCVSDLHKKKRDVAIYVGVSNKNTSGTMLTIRNIHVDPEYSSITNVEQMNRHDFSIVKETIIFNEAQNKVELENQEIRENDLVLLSGWGSISYPNNDFADILQKTTMRILDNNKCSQRVGFVVHYEQVCAFKRKGIGACIGDSGSPLVINGKLVGISSFVLPCALGQPDNCLC</sequence>
<dbReference type="Pfam" id="PF00089">
    <property type="entry name" value="Trypsin"/>
    <property type="match status" value="1"/>
</dbReference>
<dbReference type="PANTHER" id="PTHR24276:SF97">
    <property type="entry name" value="GH13245P2-RELATED"/>
    <property type="match status" value="1"/>
</dbReference>
<dbReference type="Gene3D" id="2.40.10.10">
    <property type="entry name" value="Trypsin-like serine proteases"/>
    <property type="match status" value="2"/>
</dbReference>
<dbReference type="PRINTS" id="PR00722">
    <property type="entry name" value="CHYMOTRYPSIN"/>
</dbReference>
<dbReference type="KEGG" id="csol:105368417"/>
<accession>A0AAJ6YWM9</accession>
<keyword evidence="13" id="KW-1185">Reference proteome</keyword>
<evidence type="ECO:0000256" key="6">
    <source>
        <dbReference type="ARBA" id="ARBA00022825"/>
    </source>
</evidence>
<dbReference type="PROSITE" id="PS00134">
    <property type="entry name" value="TRYPSIN_HIS"/>
    <property type="match status" value="1"/>
</dbReference>
<evidence type="ECO:0000256" key="10">
    <source>
        <dbReference type="ARBA" id="ARBA00038868"/>
    </source>
</evidence>
<evidence type="ECO:0000256" key="2">
    <source>
        <dbReference type="ARBA" id="ARBA00007664"/>
    </source>
</evidence>
<dbReference type="GO" id="GO:0005576">
    <property type="term" value="C:extracellular region"/>
    <property type="evidence" value="ECO:0007669"/>
    <property type="project" value="UniProtKB-SubCell"/>
</dbReference>
<dbReference type="EC" id="3.4.21.4" evidence="10"/>
<dbReference type="InterPro" id="IPR033116">
    <property type="entry name" value="TRYPSIN_SER"/>
</dbReference>
<keyword evidence="6 11" id="KW-0720">Serine protease</keyword>